<dbReference type="Gene3D" id="3.40.50.1970">
    <property type="match status" value="1"/>
</dbReference>
<gene>
    <name evidence="7" type="ORF">GLS40_06660</name>
</gene>
<sequence>MTMTLAAAFTLNWPGDALFGAGRCDGLGELLAARGQTSALIVTDPGLKQAGVLGRIEAALDRAGVSHAAYAEVSPNPTTANVTAARQAWQAGRYDALIALGGGSSIDTAKGALAEILTGTDSFASFGKDVDTSDVPVPPFYALPTTSGTGSESSLGAVLKSPERKFVIRGRLLQPATVVMDPELTLSLPPAMTAATGFDAFCHAIGAYANNQVNPIADELALASMRYAIDFLERAVTDGSDLEARAGVMMSSYLGGFCIGQKGVDGIHGLCTPIESLHAAVHGHVLGTILPHMLRFNMETLGARYATAARRLGLTASADDATACKAMFDAAMRLQALTSCPESIAAYKLDAEAIPRLTDMALLSQATHRNGRPLDAAAITKLYEAMI</sequence>
<dbReference type="Gene3D" id="1.20.1090.10">
    <property type="entry name" value="Dehydroquinate synthase-like - alpha domain"/>
    <property type="match status" value="1"/>
</dbReference>
<dbReference type="CDD" id="cd08551">
    <property type="entry name" value="Fe-ADH"/>
    <property type="match status" value="1"/>
</dbReference>
<dbReference type="Pfam" id="PF00465">
    <property type="entry name" value="Fe-ADH"/>
    <property type="match status" value="1"/>
</dbReference>
<evidence type="ECO:0000256" key="2">
    <source>
        <dbReference type="ARBA" id="ARBA00007358"/>
    </source>
</evidence>
<keyword evidence="3" id="KW-0560">Oxidoreductase</keyword>
<evidence type="ECO:0000313" key="8">
    <source>
        <dbReference type="Proteomes" id="UP000443843"/>
    </source>
</evidence>
<evidence type="ECO:0000256" key="1">
    <source>
        <dbReference type="ARBA" id="ARBA00001962"/>
    </source>
</evidence>
<comment type="catalytic activity">
    <reaction evidence="4">
        <text>a primary alcohol + NAD(+) = an aldehyde + NADH + H(+)</text>
        <dbReference type="Rhea" id="RHEA:10736"/>
        <dbReference type="ChEBI" id="CHEBI:15378"/>
        <dbReference type="ChEBI" id="CHEBI:15734"/>
        <dbReference type="ChEBI" id="CHEBI:17478"/>
        <dbReference type="ChEBI" id="CHEBI:57540"/>
        <dbReference type="ChEBI" id="CHEBI:57945"/>
        <dbReference type="EC" id="1.1.1.1"/>
    </reaction>
</comment>
<accession>A0A844WDD7</accession>
<dbReference type="FunFam" id="3.40.50.1970:FF:000003">
    <property type="entry name" value="Alcohol dehydrogenase, iron-containing"/>
    <property type="match status" value="1"/>
</dbReference>
<dbReference type="AlphaFoldDB" id="A0A844WDD7"/>
<evidence type="ECO:0000313" key="7">
    <source>
        <dbReference type="EMBL" id="MWB77700.1"/>
    </source>
</evidence>
<comment type="cofactor">
    <cofactor evidence="1">
        <name>Fe cation</name>
        <dbReference type="ChEBI" id="CHEBI:24875"/>
    </cofactor>
</comment>
<evidence type="ECO:0000256" key="3">
    <source>
        <dbReference type="ARBA" id="ARBA00023002"/>
    </source>
</evidence>
<dbReference type="EMBL" id="WNXQ01000003">
    <property type="protein sequence ID" value="MWB77700.1"/>
    <property type="molecule type" value="Genomic_DNA"/>
</dbReference>
<feature type="domain" description="Fe-containing alcohol dehydrogenase-like C-terminal" evidence="6">
    <location>
        <begin position="193"/>
        <end position="386"/>
    </location>
</feature>
<reference evidence="7 8" key="1">
    <citation type="submission" date="2019-11" db="EMBL/GenBank/DDBJ databases">
        <title>Pseudooceanicola pacifica sp. nov., isolated from deep-sea sediment of the Pacific Ocean.</title>
        <authorList>
            <person name="Lyu L."/>
        </authorList>
    </citation>
    <scope>NUCLEOTIDE SEQUENCE [LARGE SCALE GENOMIC DNA]</scope>
    <source>
        <strain evidence="7 8">216_PA32_1</strain>
    </source>
</reference>
<dbReference type="PANTHER" id="PTHR11496">
    <property type="entry name" value="ALCOHOL DEHYDROGENASE"/>
    <property type="match status" value="1"/>
</dbReference>
<dbReference type="SUPFAM" id="SSF56796">
    <property type="entry name" value="Dehydroquinate synthase-like"/>
    <property type="match status" value="1"/>
</dbReference>
<comment type="caution">
    <text evidence="7">The sequence shown here is derived from an EMBL/GenBank/DDBJ whole genome shotgun (WGS) entry which is preliminary data.</text>
</comment>
<protein>
    <submittedName>
        <fullName evidence="7">Iron-containing alcohol dehydrogenase</fullName>
    </submittedName>
</protein>
<proteinExistence type="inferred from homology"/>
<feature type="domain" description="Alcohol dehydrogenase iron-type/glycerol dehydrogenase GldA" evidence="5">
    <location>
        <begin position="14"/>
        <end position="182"/>
    </location>
</feature>
<organism evidence="7 8">
    <name type="scientific">Pseudooceanicola pacificus</name>
    <dbReference type="NCBI Taxonomy" id="2676438"/>
    <lineage>
        <taxon>Bacteria</taxon>
        <taxon>Pseudomonadati</taxon>
        <taxon>Pseudomonadota</taxon>
        <taxon>Alphaproteobacteria</taxon>
        <taxon>Rhodobacterales</taxon>
        <taxon>Paracoccaceae</taxon>
        <taxon>Pseudooceanicola</taxon>
    </lineage>
</organism>
<evidence type="ECO:0000259" key="6">
    <source>
        <dbReference type="Pfam" id="PF25137"/>
    </source>
</evidence>
<dbReference type="GO" id="GO:0004022">
    <property type="term" value="F:alcohol dehydrogenase (NAD+) activity"/>
    <property type="evidence" value="ECO:0007669"/>
    <property type="project" value="UniProtKB-EC"/>
</dbReference>
<dbReference type="InterPro" id="IPR056798">
    <property type="entry name" value="ADH_Fe_C"/>
</dbReference>
<dbReference type="PANTHER" id="PTHR11496:SF102">
    <property type="entry name" value="ALCOHOL DEHYDROGENASE 4"/>
    <property type="match status" value="1"/>
</dbReference>
<comment type="similarity">
    <text evidence="2">Belongs to the iron-containing alcohol dehydrogenase family.</text>
</comment>
<dbReference type="Pfam" id="PF25137">
    <property type="entry name" value="ADH_Fe_C"/>
    <property type="match status" value="1"/>
</dbReference>
<keyword evidence="8" id="KW-1185">Reference proteome</keyword>
<dbReference type="InterPro" id="IPR001670">
    <property type="entry name" value="ADH_Fe/GldA"/>
</dbReference>
<dbReference type="InterPro" id="IPR039697">
    <property type="entry name" value="Alcohol_dehydrogenase_Fe"/>
</dbReference>
<evidence type="ECO:0000259" key="5">
    <source>
        <dbReference type="Pfam" id="PF00465"/>
    </source>
</evidence>
<name>A0A844WDD7_9RHOB</name>
<dbReference type="Proteomes" id="UP000443843">
    <property type="component" value="Unassembled WGS sequence"/>
</dbReference>
<dbReference type="GO" id="GO:0046872">
    <property type="term" value="F:metal ion binding"/>
    <property type="evidence" value="ECO:0007669"/>
    <property type="project" value="InterPro"/>
</dbReference>
<evidence type="ECO:0000256" key="4">
    <source>
        <dbReference type="ARBA" id="ARBA00049243"/>
    </source>
</evidence>